<evidence type="ECO:0000313" key="2">
    <source>
        <dbReference type="Proteomes" id="UP000294796"/>
    </source>
</evidence>
<organism evidence="1 2">
    <name type="scientific">Luteimonas aestuarii</name>
    <dbReference type="NCBI Taxonomy" id="453837"/>
    <lineage>
        <taxon>Bacteria</taxon>
        <taxon>Pseudomonadati</taxon>
        <taxon>Pseudomonadota</taxon>
        <taxon>Gammaproteobacteria</taxon>
        <taxon>Lysobacterales</taxon>
        <taxon>Lysobacteraceae</taxon>
        <taxon>Luteimonas</taxon>
    </lineage>
</organism>
<protein>
    <submittedName>
        <fullName evidence="1">Type IV secretory system conjugative DNA transfer family protein</fullName>
    </submittedName>
</protein>
<gene>
    <name evidence="1" type="ORF">E2F46_17335</name>
</gene>
<dbReference type="InterPro" id="IPR003688">
    <property type="entry name" value="TraG/VirD4"/>
</dbReference>
<reference evidence="1 2" key="1">
    <citation type="submission" date="2019-03" db="EMBL/GenBank/DDBJ databases">
        <title>Luteimonas zhaokaii sp.nov., isolated from the rectal contents of Plateau pika in Yushu, Qinghai Province, China.</title>
        <authorList>
            <person name="Zhang G."/>
        </authorList>
    </citation>
    <scope>NUCLEOTIDE SEQUENCE [LARGE SCALE GENOMIC DNA]</scope>
    <source>
        <strain evidence="1 2">B9</strain>
    </source>
</reference>
<evidence type="ECO:0000313" key="1">
    <source>
        <dbReference type="EMBL" id="TDK18275.1"/>
    </source>
</evidence>
<dbReference type="AlphaFoldDB" id="A0A4R5THZ1"/>
<dbReference type="Pfam" id="PF02534">
    <property type="entry name" value="T4SS-DNA_transf"/>
    <property type="match status" value="1"/>
</dbReference>
<comment type="caution">
    <text evidence="1">The sequence shown here is derived from an EMBL/GenBank/DDBJ whole genome shotgun (WGS) entry which is preliminary data.</text>
</comment>
<dbReference type="EMBL" id="SMTF01000033">
    <property type="protein sequence ID" value="TDK18275.1"/>
    <property type="molecule type" value="Genomic_DNA"/>
</dbReference>
<proteinExistence type="predicted"/>
<feature type="non-terminal residue" evidence="1">
    <location>
        <position position="1"/>
    </location>
</feature>
<accession>A0A4R5THZ1</accession>
<name>A0A4R5THZ1_9GAMM</name>
<keyword evidence="2" id="KW-1185">Reference proteome</keyword>
<dbReference type="OrthoDB" id="9759295at2"/>
<dbReference type="GO" id="GO:0016020">
    <property type="term" value="C:membrane"/>
    <property type="evidence" value="ECO:0007669"/>
    <property type="project" value="InterPro"/>
</dbReference>
<dbReference type="Proteomes" id="UP000294796">
    <property type="component" value="Unassembled WGS sequence"/>
</dbReference>
<sequence length="279" mass="31868">EVLEKRALMLPQELKAMGPEKQVILYEGLAHPVLCRKIRYYKDGYFTRRLMPKVPIQPLELPGDKPVKGKTAAIVAASTLALLSACATPQAQETMRVPTRVDRKPELIPPVSPEDAAQIATAQTKVAELQTRLLALIDSLDSINDLSLTRVEQIMGIDMHPAEAHGNYRFRNELAFGWISFLDLTSSRKRPSLMLDFINRDRYAPMTAACLDFDNISEQLTTRGYDRQPDYASHEELLGWDFYNKRKEIVVRTSLQRHEFMDDRGNRSGRPCIERLWIN</sequence>